<accession>A0A0R3BDB2</accession>
<dbReference type="OrthoDB" id="6892850at2"/>
<name>A0A0R3BDB2_PSEVE</name>
<feature type="coiled-coil region" evidence="1">
    <location>
        <begin position="230"/>
        <end position="285"/>
    </location>
</feature>
<dbReference type="Proteomes" id="UP000552560">
    <property type="component" value="Unassembled WGS sequence"/>
</dbReference>
<dbReference type="KEGG" id="pvr:PverR02_08765"/>
<dbReference type="GeneID" id="47555239"/>
<keyword evidence="1" id="KW-0175">Coiled coil</keyword>
<reference evidence="2 3" key="1">
    <citation type="journal article" date="2020" name="Front. Microbiol.">
        <title>Genetic Organization of the aprX-lipA2 Operon Affects the Proteolytic Potential of Pseudomonas Species in Milk.</title>
        <authorList>
            <person name="Maier C."/>
            <person name="Huptas C."/>
            <person name="von Neubeck M."/>
            <person name="Scherer S."/>
            <person name="Wenning M."/>
            <person name="Lucking G."/>
        </authorList>
    </citation>
    <scope>NUCLEOTIDE SEQUENCE [LARGE SCALE GENOMIC DNA]</scope>
    <source>
        <strain evidence="2 3">WS 4671</strain>
    </source>
</reference>
<dbReference type="AlphaFoldDB" id="A0A0R3BDB2"/>
<sequence length="387" mass="42222">MMLLRTLVLERSGEDAPVNGALLCGFAVPQIASNFLVYSLDEEIEPGSSRVYVAALRRKVERYFLGGVDAQEDLQVAMRVFKQILTLAASGTKSGSVGDGQIPYHFVDLKGCKLPPARPEDHHSMNIKKALVMKVITLGTSAPASEAIESPTLIVPSIRFSSKLVSAPKVTKAPEKVLPVVIEGLAEPQRQVPAVVAPTAAPVVAVAPSAPPASNEQAEHNSLFEVDSTLTNLARVAQELTQQKLAMQKREEALEQRQVELQRGLAELEQKRQELTRRMVQEEGAVQLQAQALEGREAQLANAVVMQQQGQRQMDERTRVLEERAIQVEAQELRARQKGETLAALLVQLPGLRQNVHAILFELDQALDGLARNELVQASSEPGAIQL</sequence>
<evidence type="ECO:0000313" key="2">
    <source>
        <dbReference type="EMBL" id="NMX96642.1"/>
    </source>
</evidence>
<organism evidence="2 3">
    <name type="scientific">Pseudomonas veronii</name>
    <dbReference type="NCBI Taxonomy" id="76761"/>
    <lineage>
        <taxon>Bacteria</taxon>
        <taxon>Pseudomonadati</taxon>
        <taxon>Pseudomonadota</taxon>
        <taxon>Gammaproteobacteria</taxon>
        <taxon>Pseudomonadales</taxon>
        <taxon>Pseudomonadaceae</taxon>
        <taxon>Pseudomonas</taxon>
    </lineage>
</organism>
<protein>
    <submittedName>
        <fullName evidence="2">Uncharacterized protein</fullName>
    </submittedName>
</protein>
<proteinExistence type="predicted"/>
<gene>
    <name evidence="2" type="ORF">HBO43_08525</name>
</gene>
<dbReference type="EMBL" id="JAAQWE010000006">
    <property type="protein sequence ID" value="NMX96642.1"/>
    <property type="molecule type" value="Genomic_DNA"/>
</dbReference>
<comment type="caution">
    <text evidence="2">The sequence shown here is derived from an EMBL/GenBank/DDBJ whole genome shotgun (WGS) entry which is preliminary data.</text>
</comment>
<evidence type="ECO:0000256" key="1">
    <source>
        <dbReference type="SAM" id="Coils"/>
    </source>
</evidence>
<dbReference type="RefSeq" id="WP_057003732.1">
    <property type="nucleotide sequence ID" value="NZ_CP018420.1"/>
</dbReference>
<evidence type="ECO:0000313" key="3">
    <source>
        <dbReference type="Proteomes" id="UP000552560"/>
    </source>
</evidence>